<evidence type="ECO:0000313" key="2">
    <source>
        <dbReference type="EMBL" id="GAA0325409.1"/>
    </source>
</evidence>
<evidence type="ECO:0008006" key="4">
    <source>
        <dbReference type="Google" id="ProtNLM"/>
    </source>
</evidence>
<keyword evidence="1" id="KW-0732">Signal</keyword>
<dbReference type="RefSeq" id="WP_343797823.1">
    <property type="nucleotide sequence ID" value="NZ_BAAADJ010000015.1"/>
</dbReference>
<comment type="caution">
    <text evidence="2">The sequence shown here is derived from an EMBL/GenBank/DDBJ whole genome shotgun (WGS) entry which is preliminary data.</text>
</comment>
<feature type="chain" id="PRO_5045981397" description="Sporulation protein" evidence="1">
    <location>
        <begin position="23"/>
        <end position="157"/>
    </location>
</feature>
<organism evidence="2 3">
    <name type="scientific">Bacillus carboniphilus</name>
    <dbReference type="NCBI Taxonomy" id="86663"/>
    <lineage>
        <taxon>Bacteria</taxon>
        <taxon>Bacillati</taxon>
        <taxon>Bacillota</taxon>
        <taxon>Bacilli</taxon>
        <taxon>Bacillales</taxon>
        <taxon>Bacillaceae</taxon>
        <taxon>Bacillus</taxon>
    </lineage>
</organism>
<gene>
    <name evidence="2" type="ORF">GCM10008967_15050</name>
</gene>
<feature type="signal peptide" evidence="1">
    <location>
        <begin position="1"/>
        <end position="22"/>
    </location>
</feature>
<reference evidence="2 3" key="1">
    <citation type="journal article" date="2019" name="Int. J. Syst. Evol. Microbiol.">
        <title>The Global Catalogue of Microorganisms (GCM) 10K type strain sequencing project: providing services to taxonomists for standard genome sequencing and annotation.</title>
        <authorList>
            <consortium name="The Broad Institute Genomics Platform"/>
            <consortium name="The Broad Institute Genome Sequencing Center for Infectious Disease"/>
            <person name="Wu L."/>
            <person name="Ma J."/>
        </authorList>
    </citation>
    <scope>NUCLEOTIDE SEQUENCE [LARGE SCALE GENOMIC DNA]</scope>
    <source>
        <strain evidence="2 3">JCM 9731</strain>
    </source>
</reference>
<dbReference type="EMBL" id="BAAADJ010000015">
    <property type="protein sequence ID" value="GAA0325409.1"/>
    <property type="molecule type" value="Genomic_DNA"/>
</dbReference>
<keyword evidence="3" id="KW-1185">Reference proteome</keyword>
<sequence>MNRNWLGFTLIAFVLASLTGCAFESPQEPDEKWALIRTIDPTAQSIDHHYASVAEMVEKDIEKYEAIYDVMVIKGDKEILVAYKVKHFERYHMKKIEKDLEKMLEDHYPDENFTLSSDYKIFLEAVKLKNKMKDPSFSEEQAEKKFHEILKLQKELT</sequence>
<evidence type="ECO:0000256" key="1">
    <source>
        <dbReference type="SAM" id="SignalP"/>
    </source>
</evidence>
<evidence type="ECO:0000313" key="3">
    <source>
        <dbReference type="Proteomes" id="UP001500782"/>
    </source>
</evidence>
<dbReference type="PROSITE" id="PS51257">
    <property type="entry name" value="PROKAR_LIPOPROTEIN"/>
    <property type="match status" value="1"/>
</dbReference>
<protein>
    <recommendedName>
        <fullName evidence="4">Sporulation protein</fullName>
    </recommendedName>
</protein>
<dbReference type="Proteomes" id="UP001500782">
    <property type="component" value="Unassembled WGS sequence"/>
</dbReference>
<name>A0ABN0W544_9BACI</name>
<accession>A0ABN0W544</accession>
<proteinExistence type="predicted"/>